<dbReference type="SUPFAM" id="SSF64153">
    <property type="entry name" value="YjeF N-terminal domain-like"/>
    <property type="match status" value="1"/>
</dbReference>
<feature type="binding site" evidence="17">
    <location>
        <position position="450"/>
    </location>
    <ligand>
        <name>AMP</name>
        <dbReference type="ChEBI" id="CHEBI:456215"/>
    </ligand>
</feature>
<comment type="similarity">
    <text evidence="3 19">In the N-terminal section; belongs to the NnrE/AIBP family.</text>
</comment>
<name>A0A4Y8RRY9_9HYPH</name>
<evidence type="ECO:0000256" key="15">
    <source>
        <dbReference type="ARBA" id="ARBA00048238"/>
    </source>
</evidence>
<dbReference type="HAMAP" id="MF_01965">
    <property type="entry name" value="NADHX_dehydratase"/>
    <property type="match status" value="1"/>
</dbReference>
<evidence type="ECO:0000256" key="12">
    <source>
        <dbReference type="ARBA" id="ARBA00023239"/>
    </source>
</evidence>
<evidence type="ECO:0000313" key="23">
    <source>
        <dbReference type="EMBL" id="TFF27065.1"/>
    </source>
</evidence>
<dbReference type="InterPro" id="IPR030677">
    <property type="entry name" value="Nnr"/>
</dbReference>
<dbReference type="Pfam" id="PF01256">
    <property type="entry name" value="Carb_kinase"/>
    <property type="match status" value="1"/>
</dbReference>
<dbReference type="Gene3D" id="3.40.50.10260">
    <property type="entry name" value="YjeF N-terminal domain"/>
    <property type="match status" value="1"/>
</dbReference>
<feature type="binding site" evidence="18">
    <location>
        <position position="161"/>
    </location>
    <ligand>
        <name>K(+)</name>
        <dbReference type="ChEBI" id="CHEBI:29103"/>
    </ligand>
</feature>
<comment type="function">
    <text evidence="18">Catalyzes the epimerization of the S- and R-forms of NAD(P)HX, a damaged form of NAD(P)H that is a result of enzymatic or heat-dependent hydration. This is a prerequisite for the S-specific NAD(P)H-hydrate dehydratase to allow the repair of both epimers of NAD(P)HX.</text>
</comment>
<dbReference type="PANTHER" id="PTHR12592:SF0">
    <property type="entry name" value="ATP-DEPENDENT (S)-NAD(P)H-HYDRATE DEHYDRATASE"/>
    <property type="match status" value="1"/>
</dbReference>
<keyword evidence="5 18" id="KW-0479">Metal-binding</keyword>
<dbReference type="PIRSF" id="PIRSF017184">
    <property type="entry name" value="Nnr"/>
    <property type="match status" value="1"/>
</dbReference>
<dbReference type="EMBL" id="SOZD01000005">
    <property type="protein sequence ID" value="TFF20764.1"/>
    <property type="molecule type" value="Genomic_DNA"/>
</dbReference>
<keyword evidence="12 17" id="KW-0456">Lyase</keyword>
<feature type="binding site" evidence="17">
    <location>
        <position position="451"/>
    </location>
    <ligand>
        <name>(6S)-NADPHX</name>
        <dbReference type="ChEBI" id="CHEBI:64076"/>
    </ligand>
</feature>
<feature type="binding site" evidence="17">
    <location>
        <position position="323"/>
    </location>
    <ligand>
        <name>(6S)-NADPHX</name>
        <dbReference type="ChEBI" id="CHEBI:64076"/>
    </ligand>
</feature>
<evidence type="ECO:0000256" key="7">
    <source>
        <dbReference type="ARBA" id="ARBA00022840"/>
    </source>
</evidence>
<keyword evidence="6 17" id="KW-0547">Nucleotide-binding</keyword>
<comment type="similarity">
    <text evidence="4 19">In the C-terminal section; belongs to the NnrD/CARKD family.</text>
</comment>
<dbReference type="InterPro" id="IPR017953">
    <property type="entry name" value="Carbohydrate_kinase_pred_CS"/>
</dbReference>
<comment type="function">
    <text evidence="17">Catalyzes the dehydration of the S-form of NAD(P)HX at the expense of ADP, which is converted to AMP. Together with NAD(P)HX epimerase, which catalyzes the epimerization of the S- and R-forms, the enzyme allows the repair of both epimers of NAD(P)HX, a damaged form of NAD(P)H that is a result of enzymatic or heat-dependent hydration.</text>
</comment>
<dbReference type="GO" id="GO:0052856">
    <property type="term" value="F:NAD(P)HX epimerase activity"/>
    <property type="evidence" value="ECO:0007669"/>
    <property type="project" value="UniProtKB-UniRule"/>
</dbReference>
<comment type="catalytic activity">
    <reaction evidence="2 18 19">
        <text>(6R)-NADPHX = (6S)-NADPHX</text>
        <dbReference type="Rhea" id="RHEA:32227"/>
        <dbReference type="ChEBI" id="CHEBI:64076"/>
        <dbReference type="ChEBI" id="CHEBI:64077"/>
        <dbReference type="EC" id="5.1.99.6"/>
    </reaction>
</comment>
<evidence type="ECO:0000256" key="6">
    <source>
        <dbReference type="ARBA" id="ARBA00022741"/>
    </source>
</evidence>
<dbReference type="GO" id="GO:0046496">
    <property type="term" value="P:nicotinamide nucleotide metabolic process"/>
    <property type="evidence" value="ECO:0007669"/>
    <property type="project" value="UniProtKB-UniRule"/>
</dbReference>
<dbReference type="GO" id="GO:0005524">
    <property type="term" value="F:ATP binding"/>
    <property type="evidence" value="ECO:0007669"/>
    <property type="project" value="UniProtKB-UniRule"/>
</dbReference>
<comment type="cofactor">
    <cofactor evidence="18 19">
        <name>K(+)</name>
        <dbReference type="ChEBI" id="CHEBI:29103"/>
    </cofactor>
    <text evidence="18 19">Binds 1 potassium ion per subunit.</text>
</comment>
<evidence type="ECO:0000256" key="1">
    <source>
        <dbReference type="ARBA" id="ARBA00000013"/>
    </source>
</evidence>
<dbReference type="GO" id="GO:0110051">
    <property type="term" value="P:metabolite repair"/>
    <property type="evidence" value="ECO:0007669"/>
    <property type="project" value="TreeGrafter"/>
</dbReference>
<dbReference type="HAMAP" id="MF_01966">
    <property type="entry name" value="NADHX_epimerase"/>
    <property type="match status" value="1"/>
</dbReference>
<comment type="subunit">
    <text evidence="17">Homotetramer.</text>
</comment>
<evidence type="ECO:0000256" key="10">
    <source>
        <dbReference type="ARBA" id="ARBA00023027"/>
    </source>
</evidence>
<dbReference type="PROSITE" id="PS01050">
    <property type="entry name" value="YJEF_C_2"/>
    <property type="match status" value="1"/>
</dbReference>
<comment type="caution">
    <text evidence="23">The sequence shown here is derived from an EMBL/GenBank/DDBJ whole genome shotgun (WGS) entry which is preliminary data.</text>
</comment>
<dbReference type="NCBIfam" id="TIGR00196">
    <property type="entry name" value="yjeF_cterm"/>
    <property type="match status" value="1"/>
</dbReference>
<keyword evidence="13" id="KW-0511">Multifunctional enzyme</keyword>
<keyword evidence="11 18" id="KW-0413">Isomerase</keyword>
<sequence>MAQNQAMDAALLTLAEMGEADRLTIAAGTPGIVLMERAAEAIAETVLARYPGAERVACLAGPGNNGGDAYAAAAILLRAGREVRLFHLVPPEKLQGDAANAAAAYDGPAEPLAAFDAQSFDLVIDGLFGAGLARPLEGEVAELVERLNAAATPVVAIDLPSGISGASGAVLGTAVEAEATVTFFRRKPGHLLEPGRSHCGAVAVSDIGVLSTALETIAPKCFENRPALWRHRLAVPSDAGHKYDRGHAVVFSGPASRTGAARLAATAALRAGAGLVTMFSPAGAVLVNAAHLTAVMLKRCEDTDELASHLGDTRLNAFVLGPGFGAGETARAYAEAVLAAGGRLVLDADGISSFKDDPEALFAAARAASEARGDSEPALVLTPHSGEFKRLFPDIASAEGLSKLDQARLAAERACAVVVLKGRDTVIAAPDGRAAINATGTPWLATAGSGDVLSGIVAAQLAQGTPSFEAAAAAVWMHGKAAEAFGAGLIAEDLPGMLPKVFAGLEATGP</sequence>
<comment type="cofactor">
    <cofactor evidence="17">
        <name>Mg(2+)</name>
        <dbReference type="ChEBI" id="CHEBI:18420"/>
    </cofactor>
</comment>
<dbReference type="Gene3D" id="3.40.1190.20">
    <property type="match status" value="1"/>
</dbReference>
<feature type="binding site" evidence="17">
    <location>
        <begin position="421"/>
        <end position="425"/>
    </location>
    <ligand>
        <name>AMP</name>
        <dbReference type="ChEBI" id="CHEBI:456215"/>
    </ligand>
</feature>
<accession>A0A4Y8RRY9</accession>
<evidence type="ECO:0000256" key="17">
    <source>
        <dbReference type="HAMAP-Rule" id="MF_01965"/>
    </source>
</evidence>
<evidence type="ECO:0000256" key="9">
    <source>
        <dbReference type="ARBA" id="ARBA00022958"/>
    </source>
</evidence>
<feature type="binding site" evidence="18">
    <location>
        <position position="158"/>
    </location>
    <ligand>
        <name>(6S)-NADPHX</name>
        <dbReference type="ChEBI" id="CHEBI:64076"/>
    </ligand>
</feature>
<keyword evidence="10 17" id="KW-0520">NAD</keyword>
<evidence type="ECO:0000256" key="14">
    <source>
        <dbReference type="ARBA" id="ARBA00025153"/>
    </source>
</evidence>
<evidence type="ECO:0000256" key="5">
    <source>
        <dbReference type="ARBA" id="ARBA00022723"/>
    </source>
</evidence>
<organism evidence="23 24">
    <name type="scientific">Jiella endophytica</name>
    <dbReference type="NCBI Taxonomy" id="2558362"/>
    <lineage>
        <taxon>Bacteria</taxon>
        <taxon>Pseudomonadati</taxon>
        <taxon>Pseudomonadota</taxon>
        <taxon>Alphaproteobacteria</taxon>
        <taxon>Hyphomicrobiales</taxon>
        <taxon>Aurantimonadaceae</taxon>
        <taxon>Jiella</taxon>
    </lineage>
</organism>
<comment type="catalytic activity">
    <reaction evidence="1 18 19">
        <text>(6R)-NADHX = (6S)-NADHX</text>
        <dbReference type="Rhea" id="RHEA:32215"/>
        <dbReference type="ChEBI" id="CHEBI:64074"/>
        <dbReference type="ChEBI" id="CHEBI:64075"/>
        <dbReference type="EC" id="5.1.99.6"/>
    </reaction>
</comment>
<evidence type="ECO:0000256" key="18">
    <source>
        <dbReference type="HAMAP-Rule" id="MF_01966"/>
    </source>
</evidence>
<comment type="function">
    <text evidence="14 19">Bifunctional enzyme that catalyzes the epimerization of the S- and R-forms of NAD(P)HX and the dehydration of the S-form of NAD(P)HX at the expense of ADP, which is converted to AMP. This allows the repair of both epimers of NAD(P)HX, a damaged form of NAD(P)H that is a result of enzymatic or heat-dependent hydration.</text>
</comment>
<dbReference type="InterPro" id="IPR004443">
    <property type="entry name" value="YjeF_N_dom"/>
</dbReference>
<dbReference type="NCBIfam" id="TIGR00197">
    <property type="entry name" value="yjeF_nterm"/>
    <property type="match status" value="1"/>
</dbReference>
<evidence type="ECO:0000256" key="11">
    <source>
        <dbReference type="ARBA" id="ARBA00023235"/>
    </source>
</evidence>
<dbReference type="GO" id="GO:0052855">
    <property type="term" value="F:ADP-dependent NAD(P)H-hydrate dehydratase activity"/>
    <property type="evidence" value="ECO:0007669"/>
    <property type="project" value="UniProtKB-UniRule"/>
</dbReference>
<evidence type="ECO:0000256" key="2">
    <source>
        <dbReference type="ARBA" id="ARBA00000909"/>
    </source>
</evidence>
<comment type="catalytic activity">
    <reaction evidence="16 17 19">
        <text>(6S)-NADPHX + ADP = AMP + phosphate + NADPH + H(+)</text>
        <dbReference type="Rhea" id="RHEA:32235"/>
        <dbReference type="ChEBI" id="CHEBI:15378"/>
        <dbReference type="ChEBI" id="CHEBI:43474"/>
        <dbReference type="ChEBI" id="CHEBI:57783"/>
        <dbReference type="ChEBI" id="CHEBI:64076"/>
        <dbReference type="ChEBI" id="CHEBI:456215"/>
        <dbReference type="ChEBI" id="CHEBI:456216"/>
        <dbReference type="EC" id="4.2.1.136"/>
    </reaction>
</comment>
<evidence type="ECO:0000256" key="19">
    <source>
        <dbReference type="PIRNR" id="PIRNR017184"/>
    </source>
</evidence>
<feature type="binding site" evidence="18">
    <location>
        <position position="125"/>
    </location>
    <ligand>
        <name>K(+)</name>
        <dbReference type="ChEBI" id="CHEBI:29103"/>
    </ligand>
</feature>
<keyword evidence="24" id="KW-1185">Reference proteome</keyword>
<feature type="domain" description="YjeF N-terminal" evidence="21">
    <location>
        <begin position="17"/>
        <end position="215"/>
    </location>
</feature>
<comment type="caution">
    <text evidence="18">Lacks conserved residue(s) required for the propagation of feature annotation.</text>
</comment>
<feature type="binding site" evidence="18">
    <location>
        <position position="65"/>
    </location>
    <ligand>
        <name>K(+)</name>
        <dbReference type="ChEBI" id="CHEBI:29103"/>
    </ligand>
</feature>
<protein>
    <recommendedName>
        <fullName evidence="19">Bifunctional NAD(P)H-hydrate repair enzyme</fullName>
    </recommendedName>
    <alternativeName>
        <fullName evidence="19">Nicotinamide nucleotide repair protein</fullName>
    </alternativeName>
    <domain>
        <recommendedName>
            <fullName evidence="19">ADP-dependent (S)-NAD(P)H-hydrate dehydratase</fullName>
            <ecNumber evidence="19">4.2.1.136</ecNumber>
        </recommendedName>
        <alternativeName>
            <fullName evidence="19">ADP-dependent NAD(P)HX dehydratase</fullName>
        </alternativeName>
    </domain>
    <domain>
        <recommendedName>
            <fullName evidence="19">NAD(P)H-hydrate epimerase</fullName>
            <ecNumber evidence="19">5.1.99.6</ecNumber>
        </recommendedName>
    </domain>
</protein>
<dbReference type="Pfam" id="PF03853">
    <property type="entry name" value="YjeF_N"/>
    <property type="match status" value="1"/>
</dbReference>
<gene>
    <name evidence="18" type="primary">nnrE</name>
    <name evidence="17" type="synonym">nnrD</name>
    <name evidence="23" type="ORF">E3C22_00860</name>
    <name evidence="22" type="ORF">E3C22_17900</name>
</gene>
<keyword evidence="8 17" id="KW-0521">NADP</keyword>
<feature type="domain" description="YjeF C-terminal" evidence="20">
    <location>
        <begin position="225"/>
        <end position="505"/>
    </location>
</feature>
<feature type="binding site" evidence="18">
    <location>
        <begin position="129"/>
        <end position="135"/>
    </location>
    <ligand>
        <name>(6S)-NADPHX</name>
        <dbReference type="ChEBI" id="CHEBI:64076"/>
    </ligand>
</feature>
<evidence type="ECO:0000313" key="22">
    <source>
        <dbReference type="EMBL" id="TFF20764.1"/>
    </source>
</evidence>
<dbReference type="InterPro" id="IPR029056">
    <property type="entry name" value="Ribokinase-like"/>
</dbReference>
<dbReference type="EC" id="5.1.99.6" evidence="19"/>
<evidence type="ECO:0000256" key="16">
    <source>
        <dbReference type="ARBA" id="ARBA00049209"/>
    </source>
</evidence>
<dbReference type="SUPFAM" id="SSF53613">
    <property type="entry name" value="Ribokinase-like"/>
    <property type="match status" value="1"/>
</dbReference>
<reference evidence="23 24" key="1">
    <citation type="submission" date="2019-03" db="EMBL/GenBank/DDBJ databases">
        <title>Jiella endophytica sp. nov., a novel endophytic bacterium isolated from root of Ficus microcarpa Linn. f.</title>
        <authorList>
            <person name="Tuo L."/>
        </authorList>
    </citation>
    <scope>NUCLEOTIDE SEQUENCE [LARGE SCALE GENOMIC DNA]</scope>
    <source>
        <strain evidence="23 24">CBS5Q-3</strain>
    </source>
</reference>
<proteinExistence type="inferred from homology"/>
<comment type="catalytic activity">
    <reaction evidence="15 17 19">
        <text>(6S)-NADHX + ADP = AMP + phosphate + NADH + H(+)</text>
        <dbReference type="Rhea" id="RHEA:32223"/>
        <dbReference type="ChEBI" id="CHEBI:15378"/>
        <dbReference type="ChEBI" id="CHEBI:43474"/>
        <dbReference type="ChEBI" id="CHEBI:57945"/>
        <dbReference type="ChEBI" id="CHEBI:64074"/>
        <dbReference type="ChEBI" id="CHEBI:456215"/>
        <dbReference type="ChEBI" id="CHEBI:456216"/>
        <dbReference type="EC" id="4.2.1.136"/>
    </reaction>
</comment>
<dbReference type="PROSITE" id="PS51383">
    <property type="entry name" value="YJEF_C_3"/>
    <property type="match status" value="1"/>
</dbReference>
<comment type="similarity">
    <text evidence="17">Belongs to the NnrD/CARKD family.</text>
</comment>
<keyword evidence="9 18" id="KW-0630">Potassium</keyword>
<evidence type="ECO:0000259" key="21">
    <source>
        <dbReference type="PROSITE" id="PS51385"/>
    </source>
</evidence>
<dbReference type="PANTHER" id="PTHR12592">
    <property type="entry name" value="ATP-DEPENDENT (S)-NAD(P)H-HYDRATE DEHYDRATASE FAMILY MEMBER"/>
    <property type="match status" value="1"/>
</dbReference>
<dbReference type="InterPro" id="IPR036652">
    <property type="entry name" value="YjeF_N_dom_sf"/>
</dbReference>
<dbReference type="CDD" id="cd01171">
    <property type="entry name" value="YXKO-related"/>
    <property type="match status" value="1"/>
</dbReference>
<evidence type="ECO:0000256" key="8">
    <source>
        <dbReference type="ARBA" id="ARBA00022857"/>
    </source>
</evidence>
<dbReference type="GO" id="GO:0046872">
    <property type="term" value="F:metal ion binding"/>
    <property type="evidence" value="ECO:0007669"/>
    <property type="project" value="UniProtKB-UniRule"/>
</dbReference>
<dbReference type="PROSITE" id="PS51385">
    <property type="entry name" value="YJEF_N"/>
    <property type="match status" value="1"/>
</dbReference>
<feature type="binding site" evidence="18">
    <location>
        <begin position="64"/>
        <end position="68"/>
    </location>
    <ligand>
        <name>(6S)-NADPHX</name>
        <dbReference type="ChEBI" id="CHEBI:64076"/>
    </ligand>
</feature>
<evidence type="ECO:0000313" key="24">
    <source>
        <dbReference type="Proteomes" id="UP000298179"/>
    </source>
</evidence>
<dbReference type="EC" id="4.2.1.136" evidence="19"/>
<evidence type="ECO:0000256" key="4">
    <source>
        <dbReference type="ARBA" id="ARBA00009524"/>
    </source>
</evidence>
<dbReference type="AlphaFoldDB" id="A0A4Y8RRY9"/>
<comment type="similarity">
    <text evidence="18">Belongs to the NnrE/AIBP family.</text>
</comment>
<dbReference type="OrthoDB" id="9806925at2"/>
<keyword evidence="7 17" id="KW-0067">ATP-binding</keyword>
<evidence type="ECO:0000256" key="3">
    <source>
        <dbReference type="ARBA" id="ARBA00006001"/>
    </source>
</evidence>
<dbReference type="InterPro" id="IPR000631">
    <property type="entry name" value="CARKD"/>
</dbReference>
<evidence type="ECO:0000256" key="13">
    <source>
        <dbReference type="ARBA" id="ARBA00023268"/>
    </source>
</evidence>
<feature type="binding site" evidence="17">
    <location>
        <position position="384"/>
    </location>
    <ligand>
        <name>(6S)-NADPHX</name>
        <dbReference type="ChEBI" id="CHEBI:64076"/>
    </ligand>
</feature>
<dbReference type="Proteomes" id="UP000298179">
    <property type="component" value="Unassembled WGS sequence"/>
</dbReference>
<evidence type="ECO:0000259" key="20">
    <source>
        <dbReference type="PROSITE" id="PS51383"/>
    </source>
</evidence>
<feature type="binding site" evidence="17">
    <location>
        <position position="260"/>
    </location>
    <ligand>
        <name>(6S)-NADPHX</name>
        <dbReference type="ChEBI" id="CHEBI:64076"/>
    </ligand>
</feature>
<dbReference type="EMBL" id="SOZD01000001">
    <property type="protein sequence ID" value="TFF27065.1"/>
    <property type="molecule type" value="Genomic_DNA"/>
</dbReference>